<dbReference type="Gene3D" id="2.160.20.10">
    <property type="entry name" value="Single-stranded right-handed beta-helix, Pectin lyase-like"/>
    <property type="match status" value="1"/>
</dbReference>
<feature type="domain" description="Peptidase C1A papain C-terminal" evidence="13">
    <location>
        <begin position="748"/>
        <end position="962"/>
    </location>
</feature>
<dbReference type="InterPro" id="IPR002022">
    <property type="entry name" value="Pec_lyase"/>
</dbReference>
<dbReference type="Pfam" id="PF08246">
    <property type="entry name" value="Inhibitor_I29"/>
    <property type="match status" value="2"/>
</dbReference>
<dbReference type="InterPro" id="IPR025660">
    <property type="entry name" value="Pept_his_AS"/>
</dbReference>
<evidence type="ECO:0000256" key="2">
    <source>
        <dbReference type="ARBA" id="ARBA00005220"/>
    </source>
</evidence>
<dbReference type="CDD" id="cd02248">
    <property type="entry name" value="Peptidase_C1A"/>
    <property type="match status" value="2"/>
</dbReference>
<keyword evidence="8" id="KW-0788">Thiol protease</keyword>
<dbReference type="InterPro" id="IPR027949">
    <property type="entry name" value="Chloroplast_duf"/>
</dbReference>
<dbReference type="InterPro" id="IPR012334">
    <property type="entry name" value="Pectin_lyas_fold"/>
</dbReference>
<evidence type="ECO:0000256" key="8">
    <source>
        <dbReference type="ARBA" id="ARBA00022807"/>
    </source>
</evidence>
<evidence type="ECO:0000256" key="12">
    <source>
        <dbReference type="RuleBase" id="RU361123"/>
    </source>
</evidence>
<keyword evidence="6" id="KW-0732">Signal</keyword>
<evidence type="ECO:0000256" key="4">
    <source>
        <dbReference type="ARBA" id="ARBA00022670"/>
    </source>
</evidence>
<evidence type="ECO:0000256" key="7">
    <source>
        <dbReference type="ARBA" id="ARBA00022801"/>
    </source>
</evidence>
<evidence type="ECO:0000256" key="9">
    <source>
        <dbReference type="ARBA" id="ARBA00022837"/>
    </source>
</evidence>
<dbReference type="Pfam" id="PF14476">
    <property type="entry name" value="Chloroplast_duf"/>
    <property type="match status" value="1"/>
</dbReference>
<dbReference type="SMART" id="SM00645">
    <property type="entry name" value="Pept_C1"/>
    <property type="match status" value="2"/>
</dbReference>
<dbReference type="Pfam" id="PF00544">
    <property type="entry name" value="Pectate_lyase_4"/>
    <property type="match status" value="1"/>
</dbReference>
<evidence type="ECO:0000256" key="10">
    <source>
        <dbReference type="ARBA" id="ARBA00023157"/>
    </source>
</evidence>
<keyword evidence="11 12" id="KW-0456">Lyase</keyword>
<accession>A0A8X8ZX87</accession>
<dbReference type="PROSITE" id="PS00639">
    <property type="entry name" value="THIOL_PROTEASE_HIS"/>
    <property type="match status" value="2"/>
</dbReference>
<dbReference type="PROSITE" id="PS00640">
    <property type="entry name" value="THIOL_PROTEASE_ASN"/>
    <property type="match status" value="2"/>
</dbReference>
<keyword evidence="10" id="KW-1015">Disulfide bond</keyword>
<dbReference type="SMART" id="SM00848">
    <property type="entry name" value="Inhibitor_I29"/>
    <property type="match status" value="2"/>
</dbReference>
<comment type="cofactor">
    <cofactor evidence="12">
        <name>Ca(2+)</name>
        <dbReference type="ChEBI" id="CHEBI:29108"/>
    </cofactor>
    <text evidence="12">Binds 1 Ca(2+) ion. Required for its activity.</text>
</comment>
<feature type="domain" description="Cathepsin propeptide inhibitor" evidence="15">
    <location>
        <begin position="358"/>
        <end position="415"/>
    </location>
</feature>
<keyword evidence="9 12" id="KW-0106">Calcium</keyword>
<evidence type="ECO:0000256" key="1">
    <source>
        <dbReference type="ARBA" id="ARBA00000695"/>
    </source>
</evidence>
<dbReference type="PRINTS" id="PR00807">
    <property type="entry name" value="AMBALLERGEN"/>
</dbReference>
<evidence type="ECO:0000313" key="16">
    <source>
        <dbReference type="EMBL" id="KAG6420492.1"/>
    </source>
</evidence>
<keyword evidence="5 12" id="KW-0479">Metal-binding</keyword>
<comment type="caution">
    <text evidence="16">The sequence shown here is derived from an EMBL/GenBank/DDBJ whole genome shotgun (WGS) entry which is preliminary data.</text>
</comment>
<feature type="domain" description="Peptidase C1A papain C-terminal" evidence="13">
    <location>
        <begin position="445"/>
        <end position="651"/>
    </location>
</feature>
<keyword evidence="7" id="KW-0378">Hydrolase</keyword>
<dbReference type="Proteomes" id="UP000298416">
    <property type="component" value="Unassembled WGS sequence"/>
</dbReference>
<dbReference type="Gene3D" id="3.90.70.10">
    <property type="entry name" value="Cysteine proteinases"/>
    <property type="match status" value="2"/>
</dbReference>
<comment type="similarity">
    <text evidence="12">Belongs to the polysaccharide lyase 1 family.</text>
</comment>
<dbReference type="InterPro" id="IPR018082">
    <property type="entry name" value="AmbAllergen"/>
</dbReference>
<dbReference type="InterPro" id="IPR013201">
    <property type="entry name" value="Prot_inhib_I29"/>
</dbReference>
<dbReference type="InterPro" id="IPR039417">
    <property type="entry name" value="Peptidase_C1A_papain-like"/>
</dbReference>
<name>A0A8X8ZX87_SALSN</name>
<dbReference type="AlphaFoldDB" id="A0A8X8ZX87"/>
<evidence type="ECO:0000256" key="3">
    <source>
        <dbReference type="ARBA" id="ARBA00012272"/>
    </source>
</evidence>
<dbReference type="SUPFAM" id="SSF54001">
    <property type="entry name" value="Cysteine proteinases"/>
    <property type="match status" value="2"/>
</dbReference>
<dbReference type="PANTHER" id="PTHR31683">
    <property type="entry name" value="PECTATE LYASE 18-RELATED"/>
    <property type="match status" value="1"/>
</dbReference>
<dbReference type="PROSITE" id="PS00139">
    <property type="entry name" value="THIOL_PROTEASE_CYS"/>
    <property type="match status" value="2"/>
</dbReference>
<comment type="pathway">
    <text evidence="2 12">Glycan metabolism; pectin degradation; 2-dehydro-3-deoxy-D-gluconate from pectin: step 2/5.</text>
</comment>
<protein>
    <recommendedName>
        <fullName evidence="3 12">Pectate lyase</fullName>
        <ecNumber evidence="3 12">4.2.2.2</ecNumber>
    </recommendedName>
</protein>
<keyword evidence="4" id="KW-0645">Protease</keyword>
<dbReference type="Pfam" id="PF00112">
    <property type="entry name" value="Peptidase_C1"/>
    <property type="match status" value="2"/>
</dbReference>
<dbReference type="GO" id="GO:0030570">
    <property type="term" value="F:pectate lyase activity"/>
    <property type="evidence" value="ECO:0007669"/>
    <property type="project" value="UniProtKB-EC"/>
</dbReference>
<evidence type="ECO:0000259" key="15">
    <source>
        <dbReference type="SMART" id="SM00848"/>
    </source>
</evidence>
<dbReference type="FunFam" id="3.90.70.10:FF:000067">
    <property type="entry name" value="Senescence-specific cysteine protease"/>
    <property type="match status" value="2"/>
</dbReference>
<organism evidence="16">
    <name type="scientific">Salvia splendens</name>
    <name type="common">Scarlet sage</name>
    <dbReference type="NCBI Taxonomy" id="180675"/>
    <lineage>
        <taxon>Eukaryota</taxon>
        <taxon>Viridiplantae</taxon>
        <taxon>Streptophyta</taxon>
        <taxon>Embryophyta</taxon>
        <taxon>Tracheophyta</taxon>
        <taxon>Spermatophyta</taxon>
        <taxon>Magnoliopsida</taxon>
        <taxon>eudicotyledons</taxon>
        <taxon>Gunneridae</taxon>
        <taxon>Pentapetalae</taxon>
        <taxon>asterids</taxon>
        <taxon>lamiids</taxon>
        <taxon>Lamiales</taxon>
        <taxon>Lamiaceae</taxon>
        <taxon>Nepetoideae</taxon>
        <taxon>Mentheae</taxon>
        <taxon>Salviinae</taxon>
        <taxon>Salvia</taxon>
        <taxon>Salvia subgen. Calosphace</taxon>
        <taxon>core Calosphace</taxon>
    </lineage>
</organism>
<dbReference type="InterPro" id="IPR000668">
    <property type="entry name" value="Peptidase_C1A_C"/>
</dbReference>
<dbReference type="SMART" id="SM00656">
    <property type="entry name" value="Amb_all"/>
    <property type="match status" value="1"/>
</dbReference>
<reference evidence="16" key="1">
    <citation type="submission" date="2018-01" db="EMBL/GenBank/DDBJ databases">
        <authorList>
            <person name="Mao J.F."/>
        </authorList>
    </citation>
    <scope>NUCLEOTIDE SEQUENCE</scope>
    <source>
        <strain evidence="16">Huo1</strain>
        <tissue evidence="16">Leaf</tissue>
    </source>
</reference>
<dbReference type="EC" id="4.2.2.2" evidence="3 12"/>
<evidence type="ECO:0000256" key="11">
    <source>
        <dbReference type="ARBA" id="ARBA00023239"/>
    </source>
</evidence>
<dbReference type="InterPro" id="IPR000169">
    <property type="entry name" value="Pept_cys_AS"/>
</dbReference>
<dbReference type="InterPro" id="IPR011050">
    <property type="entry name" value="Pectin_lyase_fold/virulence"/>
</dbReference>
<comment type="catalytic activity">
    <reaction evidence="1 12">
        <text>Eliminative cleavage of (1-&gt;4)-alpha-D-galacturonan to give oligosaccharides with 4-deoxy-alpha-D-galact-4-enuronosyl groups at their non-reducing ends.</text>
        <dbReference type="EC" id="4.2.2.2"/>
    </reaction>
</comment>
<evidence type="ECO:0000313" key="17">
    <source>
        <dbReference type="Proteomes" id="UP000298416"/>
    </source>
</evidence>
<reference evidence="16" key="2">
    <citation type="submission" date="2020-08" db="EMBL/GenBank/DDBJ databases">
        <title>Plant Genome Project.</title>
        <authorList>
            <person name="Zhang R.-G."/>
        </authorList>
    </citation>
    <scope>NUCLEOTIDE SEQUENCE</scope>
    <source>
        <strain evidence="16">Huo1</strain>
        <tissue evidence="16">Leaf</tissue>
    </source>
</reference>
<evidence type="ECO:0000256" key="5">
    <source>
        <dbReference type="ARBA" id="ARBA00022723"/>
    </source>
</evidence>
<dbReference type="InterPro" id="IPR025661">
    <property type="entry name" value="Pept_asp_AS"/>
</dbReference>
<proteinExistence type="inferred from homology"/>
<feature type="domain" description="Pectate lyase" evidence="14">
    <location>
        <begin position="75"/>
        <end position="272"/>
    </location>
</feature>
<evidence type="ECO:0000259" key="13">
    <source>
        <dbReference type="SMART" id="SM00645"/>
    </source>
</evidence>
<sequence>MNKIDSCWRADPNWALTRKALADCAIGFGSGAVGGKNGAIYIVTDASDDAINPKPGTLRYGAIQAQPLWIIFESDMSIKLDNELIVNSYKTIDGRGARVEISNGPCITIEGVSHVIVHGLSIHDCKPGKPGLVRSSTDHVGHRLGSDGDGITVLGSSNVWIDHCYLARCTDGLLDVTHASNFVTLSNNYFTQHDKVMLLGHKDGFTDDKIMKVTVVFNHFGSGLVQRMPRVRYGYAHVANNRYDKWIMYAIGGSADPTILSEGNYFVASDQVKEVTKRETKESWKSWKWRSTKDVFVNGAYFIPSGYGSVAPNYLASQHFEAAVGSMVPALTSDAASCYKVTSSSSSSDDDDSMYVKHEKWMAQHGFNYKNEEVKERRFKIFKENVQHIERFNLEGNHTYKLGINKFADLTHEEFLAKYAGNSMPPFKVSSSHQSSFAYKNVKDAPPSLDWRDHNAVTPVQNQGSCGCCWAFSAVAAIEGIVAIRSGKLVPLSEQHILDCNYDSEDCMGGRMEHAFDFVIQNGLASDTDYPYTATKGACTNNKPSSLSSVISGFSFVPNYDEAALLDAVVNQPISVGIDPKLFQFYHSGVLTGECGTDLTHAVTLVGYGQSEDGIEFWLLKNSWGAGWGEGGYVKLQRNVNAIEGMCASLSDDDKNMYMEHEKWMAQHGFNYKNEEVKERRFKIFKENVQHIERFNLEGNHTYKLGINKFADLTHEEFLAKYAGNFMPSFEISLSHQSSFTYKNVKDVPPSLDWRDYNVVTPVQNQGSCGCCWAFSAVAAIEGIVAIRSGKLIPLSEQHIIDCNYYYEGCMGGRMEHAFSFVMQNGGLATDTDYPYTATQGACTNNKPSSLFSKINGFSFVPSSDEAALLAAVANQPISVAIDPRLFQFYHSGVLTGECGTHLTHAVTLVGYGESEDGIKFWLLKNSWGTGWGDGGYIKVQRNVDVKEGMCESPKSLSHISKATLLLNKWKSSSALVWKPSLKLIQWWQSILEAVADRVEMQKNIGDQSNEWIGGWDDALATVANSLEHGGQVGMVFDQMYRSNAGLRNRYN</sequence>
<evidence type="ECO:0000256" key="6">
    <source>
        <dbReference type="ARBA" id="ARBA00022729"/>
    </source>
</evidence>
<feature type="domain" description="Cathepsin propeptide inhibitor" evidence="15">
    <location>
        <begin position="661"/>
        <end position="718"/>
    </location>
</feature>
<dbReference type="PANTHER" id="PTHR31683:SF210">
    <property type="entry name" value="PECTATE LYASE"/>
    <property type="match status" value="1"/>
</dbReference>
<dbReference type="GO" id="GO:0046872">
    <property type="term" value="F:metal ion binding"/>
    <property type="evidence" value="ECO:0007669"/>
    <property type="project" value="UniProtKB-KW"/>
</dbReference>
<dbReference type="InterPro" id="IPR045032">
    <property type="entry name" value="PEL"/>
</dbReference>
<dbReference type="EMBL" id="PNBA02000006">
    <property type="protein sequence ID" value="KAG6420492.1"/>
    <property type="molecule type" value="Genomic_DNA"/>
</dbReference>
<keyword evidence="17" id="KW-1185">Reference proteome</keyword>
<dbReference type="SUPFAM" id="SSF51126">
    <property type="entry name" value="Pectin lyase-like"/>
    <property type="match status" value="1"/>
</dbReference>
<dbReference type="GO" id="GO:0008234">
    <property type="term" value="F:cysteine-type peptidase activity"/>
    <property type="evidence" value="ECO:0007669"/>
    <property type="project" value="UniProtKB-KW"/>
</dbReference>
<dbReference type="InterPro" id="IPR038765">
    <property type="entry name" value="Papain-like_cys_pep_sf"/>
</dbReference>
<dbReference type="GO" id="GO:0006508">
    <property type="term" value="P:proteolysis"/>
    <property type="evidence" value="ECO:0007669"/>
    <property type="project" value="UniProtKB-KW"/>
</dbReference>
<gene>
    <name evidence="16" type="ORF">SASPL_117023</name>
</gene>
<evidence type="ECO:0000259" key="14">
    <source>
        <dbReference type="SMART" id="SM00656"/>
    </source>
</evidence>